<dbReference type="EMBL" id="BAAABX010000025">
    <property type="protein sequence ID" value="GAA0402691.1"/>
    <property type="molecule type" value="Genomic_DNA"/>
</dbReference>
<sequence>MYERIRDTAAPAGRQAPPLSFDPQRPKPYMAVDCRMGEHEKCGTARHPSRRQAPGVVYQACECRCHPPAGRPRTGEEDD</sequence>
<name>A0ABN0YNK3_9ACTN</name>
<keyword evidence="3" id="KW-1185">Reference proteome</keyword>
<evidence type="ECO:0000256" key="1">
    <source>
        <dbReference type="SAM" id="MobiDB-lite"/>
    </source>
</evidence>
<feature type="region of interest" description="Disordered" evidence="1">
    <location>
        <begin position="1"/>
        <end position="27"/>
    </location>
</feature>
<evidence type="ECO:0000313" key="2">
    <source>
        <dbReference type="EMBL" id="GAA0402691.1"/>
    </source>
</evidence>
<protein>
    <submittedName>
        <fullName evidence="2">Uncharacterized protein</fullName>
    </submittedName>
</protein>
<organism evidence="2 3">
    <name type="scientific">Streptomyces luteireticuli</name>
    <dbReference type="NCBI Taxonomy" id="173858"/>
    <lineage>
        <taxon>Bacteria</taxon>
        <taxon>Bacillati</taxon>
        <taxon>Actinomycetota</taxon>
        <taxon>Actinomycetes</taxon>
        <taxon>Kitasatosporales</taxon>
        <taxon>Streptomycetaceae</taxon>
        <taxon>Streptomyces</taxon>
    </lineage>
</organism>
<accession>A0ABN0YNK3</accession>
<gene>
    <name evidence="2" type="ORF">GCM10010357_24640</name>
</gene>
<dbReference type="Proteomes" id="UP001500879">
    <property type="component" value="Unassembled WGS sequence"/>
</dbReference>
<reference evidence="2 3" key="1">
    <citation type="journal article" date="2019" name="Int. J. Syst. Evol. Microbiol.">
        <title>The Global Catalogue of Microorganisms (GCM) 10K type strain sequencing project: providing services to taxonomists for standard genome sequencing and annotation.</title>
        <authorList>
            <consortium name="The Broad Institute Genomics Platform"/>
            <consortium name="The Broad Institute Genome Sequencing Center for Infectious Disease"/>
            <person name="Wu L."/>
            <person name="Ma J."/>
        </authorList>
    </citation>
    <scope>NUCLEOTIDE SEQUENCE [LARGE SCALE GENOMIC DNA]</scope>
    <source>
        <strain evidence="2 3">JCM 4788</strain>
    </source>
</reference>
<proteinExistence type="predicted"/>
<comment type="caution">
    <text evidence="2">The sequence shown here is derived from an EMBL/GenBank/DDBJ whole genome shotgun (WGS) entry which is preliminary data.</text>
</comment>
<evidence type="ECO:0000313" key="3">
    <source>
        <dbReference type="Proteomes" id="UP001500879"/>
    </source>
</evidence>